<feature type="domain" description="2-C-methyl-D-erythritol 2,4-cyclodiphosphate synthase" evidence="9">
    <location>
        <begin position="4"/>
        <end position="154"/>
    </location>
</feature>
<evidence type="ECO:0000256" key="7">
    <source>
        <dbReference type="HAMAP-Rule" id="MF_00107"/>
    </source>
</evidence>
<dbReference type="Gene3D" id="3.30.1330.50">
    <property type="entry name" value="2-C-methyl-D-erythritol 2,4-cyclodiphosphate synthase"/>
    <property type="match status" value="1"/>
</dbReference>
<comment type="catalytic activity">
    <reaction evidence="1 7 8">
        <text>4-CDP-2-C-methyl-D-erythritol 2-phosphate = 2-C-methyl-D-erythritol 2,4-cyclic diphosphate + CMP</text>
        <dbReference type="Rhea" id="RHEA:23864"/>
        <dbReference type="ChEBI" id="CHEBI:57919"/>
        <dbReference type="ChEBI" id="CHEBI:58483"/>
        <dbReference type="ChEBI" id="CHEBI:60377"/>
        <dbReference type="EC" id="4.6.1.12"/>
    </reaction>
</comment>
<dbReference type="Pfam" id="PF02542">
    <property type="entry name" value="YgbB"/>
    <property type="match status" value="1"/>
</dbReference>
<evidence type="ECO:0000256" key="1">
    <source>
        <dbReference type="ARBA" id="ARBA00000200"/>
    </source>
</evidence>
<reference evidence="11" key="1">
    <citation type="journal article" date="2020" name="mSystems">
        <title>Genome- and Community-Level Interaction Insights into Carbon Utilization and Element Cycling Functions of Hydrothermarchaeota in Hydrothermal Sediment.</title>
        <authorList>
            <person name="Zhou Z."/>
            <person name="Liu Y."/>
            <person name="Xu W."/>
            <person name="Pan J."/>
            <person name="Luo Z.H."/>
            <person name="Li M."/>
        </authorList>
    </citation>
    <scope>NUCLEOTIDE SEQUENCE [LARGE SCALE GENOMIC DNA]</scope>
    <source>
        <strain evidence="11">SpSt-594</strain>
        <strain evidence="10">SpSt-655</strain>
    </source>
</reference>
<gene>
    <name evidence="7" type="primary">ispF</name>
    <name evidence="11" type="ORF">ENT60_00510</name>
    <name evidence="10" type="ORF">ENU28_03305</name>
</gene>
<evidence type="ECO:0000256" key="2">
    <source>
        <dbReference type="ARBA" id="ARBA00004709"/>
    </source>
</evidence>
<comment type="pathway">
    <text evidence="2 7">Isoprenoid biosynthesis; isopentenyl diphosphate biosynthesis via DXP pathway; isopentenyl diphosphate from 1-deoxy-D-xylulose 5-phosphate: step 4/6.</text>
</comment>
<accession>A0A7C4W8K5</accession>
<dbReference type="AlphaFoldDB" id="A0A7C4W8K5"/>
<comment type="function">
    <text evidence="7">Involved in the biosynthesis of isopentenyl diphosphate (IPP) and dimethylallyl diphosphate (DMAPP), two major building blocks of isoprenoid compounds. Catalyzes the conversion of 4-diphosphocytidyl-2-C-methyl-D-erythritol 2-phosphate (CDP-ME2P) to 2-C-methyl-D-erythritol 2,4-cyclodiphosphate (ME-CPP) with a corresponding release of cytidine 5-monophosphate (CMP).</text>
</comment>
<dbReference type="InterPro" id="IPR003526">
    <property type="entry name" value="MECDP_synthase"/>
</dbReference>
<evidence type="ECO:0000256" key="8">
    <source>
        <dbReference type="RuleBase" id="RU004395"/>
    </source>
</evidence>
<evidence type="ECO:0000313" key="10">
    <source>
        <dbReference type="EMBL" id="HGQ55477.1"/>
    </source>
</evidence>
<feature type="binding site" evidence="7">
    <location>
        <begin position="64"/>
        <end position="68"/>
    </location>
    <ligand>
        <name>4-CDP-2-C-methyl-D-erythritol 2-phosphate</name>
        <dbReference type="ChEBI" id="CHEBI:57919"/>
    </ligand>
</feature>
<feature type="binding site" evidence="7">
    <location>
        <position position="143"/>
    </location>
    <ligand>
        <name>4-CDP-2-C-methyl-D-erythritol 2-phosphate</name>
        <dbReference type="ChEBI" id="CHEBI:57919"/>
    </ligand>
</feature>
<dbReference type="EC" id="4.6.1.12" evidence="3 7"/>
<proteinExistence type="inferred from homology"/>
<comment type="subunit">
    <text evidence="7">Homotrimer.</text>
</comment>
<comment type="similarity">
    <text evidence="7 8">Belongs to the IspF family.</text>
</comment>
<dbReference type="NCBIfam" id="TIGR00151">
    <property type="entry name" value="ispF"/>
    <property type="match status" value="1"/>
</dbReference>
<dbReference type="SUPFAM" id="SSF69765">
    <property type="entry name" value="IpsF-like"/>
    <property type="match status" value="1"/>
</dbReference>
<dbReference type="PANTHER" id="PTHR43181">
    <property type="entry name" value="2-C-METHYL-D-ERYTHRITOL 2,4-CYCLODIPHOSPHATE SYNTHASE, CHLOROPLASTIC"/>
    <property type="match status" value="1"/>
</dbReference>
<feature type="binding site" evidence="7">
    <location>
        <begin position="59"/>
        <end position="61"/>
    </location>
    <ligand>
        <name>4-CDP-2-C-methyl-D-erythritol 2-phosphate</name>
        <dbReference type="ChEBI" id="CHEBI:57919"/>
    </ligand>
</feature>
<dbReference type="PROSITE" id="PS01350">
    <property type="entry name" value="ISPF"/>
    <property type="match status" value="1"/>
</dbReference>
<keyword evidence="4 7" id="KW-0479">Metal-binding</keyword>
<dbReference type="HAMAP" id="MF_00107">
    <property type="entry name" value="IspF"/>
    <property type="match status" value="1"/>
</dbReference>
<feature type="binding site" evidence="7">
    <location>
        <position position="13"/>
    </location>
    <ligand>
        <name>a divalent metal cation</name>
        <dbReference type="ChEBI" id="CHEBI:60240"/>
    </ligand>
</feature>
<dbReference type="UniPathway" id="UPA00056">
    <property type="reaction ID" value="UER00095"/>
</dbReference>
<protein>
    <recommendedName>
        <fullName evidence="3 7">2-C-methyl-D-erythritol 2,4-cyclodiphosphate synthase</fullName>
        <shortName evidence="7">MECDP-synthase</shortName>
        <shortName evidence="7">MECPP-synthase</shortName>
        <shortName evidence="7">MECPS</shortName>
        <ecNumber evidence="3 7">4.6.1.12</ecNumber>
    </recommendedName>
</protein>
<evidence type="ECO:0000313" key="11">
    <source>
        <dbReference type="EMBL" id="HGU47031.1"/>
    </source>
</evidence>
<comment type="caution">
    <text evidence="11">The sequence shown here is derived from an EMBL/GenBank/DDBJ whole genome shotgun (WGS) entry which is preliminary data.</text>
</comment>
<dbReference type="GO" id="GO:0008685">
    <property type="term" value="F:2-C-methyl-D-erythritol 2,4-cyclodiphosphate synthase activity"/>
    <property type="evidence" value="ECO:0007669"/>
    <property type="project" value="UniProtKB-UniRule"/>
</dbReference>
<feature type="binding site" evidence="7">
    <location>
        <begin position="11"/>
        <end position="13"/>
    </location>
    <ligand>
        <name>4-CDP-2-C-methyl-D-erythritol 2-phosphate</name>
        <dbReference type="ChEBI" id="CHEBI:57919"/>
    </ligand>
</feature>
<dbReference type="PANTHER" id="PTHR43181:SF1">
    <property type="entry name" value="2-C-METHYL-D-ERYTHRITOL 2,4-CYCLODIPHOSPHATE SYNTHASE, CHLOROPLASTIC"/>
    <property type="match status" value="1"/>
</dbReference>
<keyword evidence="6 7" id="KW-0456">Lyase</keyword>
<evidence type="ECO:0000256" key="4">
    <source>
        <dbReference type="ARBA" id="ARBA00022723"/>
    </source>
</evidence>
<dbReference type="GO" id="GO:0046872">
    <property type="term" value="F:metal ion binding"/>
    <property type="evidence" value="ECO:0007669"/>
    <property type="project" value="UniProtKB-KW"/>
</dbReference>
<dbReference type="InterPro" id="IPR036571">
    <property type="entry name" value="MECDP_synthase_sf"/>
</dbReference>
<feature type="binding site" evidence="7">
    <location>
        <position position="45"/>
    </location>
    <ligand>
        <name>a divalent metal cation</name>
        <dbReference type="ChEBI" id="CHEBI:60240"/>
    </ligand>
</feature>
<dbReference type="CDD" id="cd00554">
    <property type="entry name" value="MECDP_synthase"/>
    <property type="match status" value="1"/>
</dbReference>
<comment type="caution">
    <text evidence="7">Lacks conserved residue(s) required for the propagation of feature annotation.</text>
</comment>
<dbReference type="EMBL" id="DTBX01000118">
    <property type="protein sequence ID" value="HGQ55477.1"/>
    <property type="molecule type" value="Genomic_DNA"/>
</dbReference>
<organism evidence="11">
    <name type="scientific">candidate division WOR-3 bacterium</name>
    <dbReference type="NCBI Taxonomy" id="2052148"/>
    <lineage>
        <taxon>Bacteria</taxon>
        <taxon>Bacteria division WOR-3</taxon>
    </lineage>
</organism>
<comment type="cofactor">
    <cofactor evidence="7">
        <name>a divalent metal cation</name>
        <dbReference type="ChEBI" id="CHEBI:60240"/>
    </cofactor>
    <text evidence="7">Binds 1 divalent metal cation per subunit.</text>
</comment>
<feature type="binding site" evidence="7">
    <location>
        <position position="11"/>
    </location>
    <ligand>
        <name>a divalent metal cation</name>
        <dbReference type="ChEBI" id="CHEBI:60240"/>
    </ligand>
</feature>
<sequence length="157" mass="17852">MKEIRIGLGFDSHPLRKKRKLIIGGVEIPFAYGLSGHSDADILFHSLSDALLGSIGEYDIGYYFPDTNEKIKGISSSIILKEVYKRVKKKGYKIRNIDAVIIIDKPKIMPYISQMKKNISKLLDIKKENIGIKVKTWEGFNFKKLATCFCTVLIEKI</sequence>
<feature type="binding site" evidence="7">
    <location>
        <begin position="37"/>
        <end position="38"/>
    </location>
    <ligand>
        <name>4-CDP-2-C-methyl-D-erythritol 2-phosphate</name>
        <dbReference type="ChEBI" id="CHEBI:57919"/>
    </ligand>
</feature>
<dbReference type="GO" id="GO:0016114">
    <property type="term" value="P:terpenoid biosynthetic process"/>
    <property type="evidence" value="ECO:0007669"/>
    <property type="project" value="InterPro"/>
</dbReference>
<feature type="binding site" evidence="7">
    <location>
        <position position="142"/>
    </location>
    <ligand>
        <name>4-CDP-2-C-methyl-D-erythritol 2-phosphate</name>
        <dbReference type="ChEBI" id="CHEBI:57919"/>
    </ligand>
</feature>
<dbReference type="GO" id="GO:0019288">
    <property type="term" value="P:isopentenyl diphosphate biosynthetic process, methylerythritol 4-phosphate pathway"/>
    <property type="evidence" value="ECO:0007669"/>
    <property type="project" value="UniProtKB-UniRule"/>
</dbReference>
<feature type="site" description="Transition state stabilizer" evidence="7">
    <location>
        <position position="37"/>
    </location>
</feature>
<keyword evidence="5 7" id="KW-0414">Isoprene biosynthesis</keyword>
<evidence type="ECO:0000259" key="9">
    <source>
        <dbReference type="Pfam" id="PF02542"/>
    </source>
</evidence>
<evidence type="ECO:0000256" key="6">
    <source>
        <dbReference type="ARBA" id="ARBA00023239"/>
    </source>
</evidence>
<dbReference type="EMBL" id="DSZH01000024">
    <property type="protein sequence ID" value="HGU47031.1"/>
    <property type="molecule type" value="Genomic_DNA"/>
</dbReference>
<evidence type="ECO:0000256" key="3">
    <source>
        <dbReference type="ARBA" id="ARBA00012579"/>
    </source>
</evidence>
<evidence type="ECO:0000256" key="5">
    <source>
        <dbReference type="ARBA" id="ARBA00023229"/>
    </source>
</evidence>
<dbReference type="InterPro" id="IPR020555">
    <property type="entry name" value="MECDP_synthase_CS"/>
</dbReference>
<feature type="site" description="Transition state stabilizer" evidence="7">
    <location>
        <position position="136"/>
    </location>
</feature>
<name>A0A7C4W8K5_UNCW3</name>